<reference evidence="2 3" key="1">
    <citation type="journal article" date="2019" name="Int. J. Syst. Evol. Microbiol.">
        <title>The Global Catalogue of Microorganisms (GCM) 10K type strain sequencing project: providing services to taxonomists for standard genome sequencing and annotation.</title>
        <authorList>
            <consortium name="The Broad Institute Genomics Platform"/>
            <consortium name="The Broad Institute Genome Sequencing Center for Infectious Disease"/>
            <person name="Wu L."/>
            <person name="Ma J."/>
        </authorList>
    </citation>
    <scope>NUCLEOTIDE SEQUENCE [LARGE SCALE GENOMIC DNA]</scope>
    <source>
        <strain evidence="2 3">WLHS5</strain>
    </source>
</reference>
<keyword evidence="1" id="KW-0472">Membrane</keyword>
<protein>
    <submittedName>
        <fullName evidence="2">Uncharacterized protein</fullName>
    </submittedName>
</protein>
<evidence type="ECO:0000256" key="1">
    <source>
        <dbReference type="SAM" id="Phobius"/>
    </source>
</evidence>
<dbReference type="Proteomes" id="UP001595898">
    <property type="component" value="Unassembled WGS sequence"/>
</dbReference>
<gene>
    <name evidence="2" type="ORF">ACFO5R_03215</name>
</gene>
<feature type="transmembrane region" description="Helical" evidence="1">
    <location>
        <begin position="7"/>
        <end position="24"/>
    </location>
</feature>
<organism evidence="2 3">
    <name type="scientific">Halosolutus amylolyticus</name>
    <dbReference type="NCBI Taxonomy" id="2932267"/>
    <lineage>
        <taxon>Archaea</taxon>
        <taxon>Methanobacteriati</taxon>
        <taxon>Methanobacteriota</taxon>
        <taxon>Stenosarchaea group</taxon>
        <taxon>Halobacteria</taxon>
        <taxon>Halobacteriales</taxon>
        <taxon>Natrialbaceae</taxon>
        <taxon>Halosolutus</taxon>
    </lineage>
</organism>
<dbReference type="EMBL" id="JBHSFA010000002">
    <property type="protein sequence ID" value="MFC4540938.1"/>
    <property type="molecule type" value="Genomic_DNA"/>
</dbReference>
<evidence type="ECO:0000313" key="3">
    <source>
        <dbReference type="Proteomes" id="UP001595898"/>
    </source>
</evidence>
<comment type="caution">
    <text evidence="2">The sequence shown here is derived from an EMBL/GenBank/DDBJ whole genome shotgun (WGS) entry which is preliminary data.</text>
</comment>
<dbReference type="AlphaFoldDB" id="A0ABD5PKQ4"/>
<evidence type="ECO:0000313" key="2">
    <source>
        <dbReference type="EMBL" id="MFC4540938.1"/>
    </source>
</evidence>
<feature type="transmembrane region" description="Helical" evidence="1">
    <location>
        <begin position="36"/>
        <end position="58"/>
    </location>
</feature>
<proteinExistence type="predicted"/>
<keyword evidence="1" id="KW-0812">Transmembrane</keyword>
<dbReference type="RefSeq" id="WP_250139093.1">
    <property type="nucleotide sequence ID" value="NZ_JALIQP010000001.1"/>
</dbReference>
<keyword evidence="3" id="KW-1185">Reference proteome</keyword>
<name>A0ABD5PKQ4_9EURY</name>
<accession>A0ABD5PKQ4</accession>
<keyword evidence="1" id="KW-1133">Transmembrane helix</keyword>
<sequence length="79" mass="8144">MGHGRPTAAVVLGGIAAYIGYALAPEWTRLDWAELFVATSTFGLLIIVGLCLGIYGLFTGIESAVAAGNERSVDDGSAE</sequence>